<evidence type="ECO:0000313" key="1">
    <source>
        <dbReference type="EMBL" id="CAG19291.1"/>
    </source>
</evidence>
<dbReference type="KEGG" id="ppr:PBPRA0879"/>
<evidence type="ECO:0000313" key="2">
    <source>
        <dbReference type="Proteomes" id="UP000000593"/>
    </source>
</evidence>
<dbReference type="STRING" id="298386.PBPRA0879"/>
<reference evidence="2" key="1">
    <citation type="journal article" date="2005" name="Science">
        <title>Life at depth: Photobacterium profundum genome sequence and expression analysis.</title>
        <authorList>
            <person name="Vezzi A."/>
            <person name="Campanaro S."/>
            <person name="D'Angelo M."/>
            <person name="Simonato F."/>
            <person name="Vitulo N."/>
            <person name="Lauro F.M."/>
            <person name="Cestaro A."/>
            <person name="Malacrida G."/>
            <person name="Simionati B."/>
            <person name="Cannata N."/>
            <person name="Romualdi C."/>
            <person name="Bartlett D.H."/>
            <person name="Valle G."/>
        </authorList>
    </citation>
    <scope>NUCLEOTIDE SEQUENCE [LARGE SCALE GENOMIC DNA]</scope>
    <source>
        <strain evidence="2">ATCC BAA-1253 / SS9</strain>
    </source>
</reference>
<dbReference type="HOGENOM" id="CLU_2370375_0_0_6"/>
<dbReference type="AlphaFoldDB" id="Q6LTT4"/>
<keyword evidence="2" id="KW-1185">Reference proteome</keyword>
<gene>
    <name evidence="1" type="ordered locus">PBPRA0879</name>
</gene>
<accession>Q6LTT4</accession>
<dbReference type="EMBL" id="CR378665">
    <property type="protein sequence ID" value="CAG19291.1"/>
    <property type="molecule type" value="Genomic_DNA"/>
</dbReference>
<proteinExistence type="predicted"/>
<sequence length="95" mass="10694">MMLMVTIEQLPLLGKSYLRNVLSKMRNKDEATVRIGLLGDFKTPNYQVKLPNGVYLTYRGANHNRFGKDSFESSHLSVSFTFAQISSAYDKASSV</sequence>
<dbReference type="Proteomes" id="UP000000593">
    <property type="component" value="Chromosome 1"/>
</dbReference>
<organism evidence="1 2">
    <name type="scientific">Photobacterium profundum (strain SS9)</name>
    <dbReference type="NCBI Taxonomy" id="298386"/>
    <lineage>
        <taxon>Bacteria</taxon>
        <taxon>Pseudomonadati</taxon>
        <taxon>Pseudomonadota</taxon>
        <taxon>Gammaproteobacteria</taxon>
        <taxon>Vibrionales</taxon>
        <taxon>Vibrionaceae</taxon>
        <taxon>Photobacterium</taxon>
    </lineage>
</organism>
<protein>
    <submittedName>
        <fullName evidence="1">Uncharacterized protein</fullName>
    </submittedName>
</protein>
<name>Q6LTT4_PHOPR</name>